<evidence type="ECO:0000313" key="2">
    <source>
        <dbReference type="Proteomes" id="UP001232750"/>
    </source>
</evidence>
<proteinExistence type="predicted"/>
<organism evidence="1 2">
    <name type="scientific">Gordonibacter faecis</name>
    <dbReference type="NCBI Taxonomy" id="3047475"/>
    <lineage>
        <taxon>Bacteria</taxon>
        <taxon>Bacillati</taxon>
        <taxon>Actinomycetota</taxon>
        <taxon>Coriobacteriia</taxon>
        <taxon>Eggerthellales</taxon>
        <taxon>Eggerthellaceae</taxon>
        <taxon>Gordonibacter</taxon>
    </lineage>
</organism>
<dbReference type="Proteomes" id="UP001232750">
    <property type="component" value="Unassembled WGS sequence"/>
</dbReference>
<dbReference type="RefSeq" id="WP_283831862.1">
    <property type="nucleotide sequence ID" value="NZ_JASJEU010000013.1"/>
</dbReference>
<evidence type="ECO:0000313" key="1">
    <source>
        <dbReference type="EMBL" id="MDJ1650513.1"/>
    </source>
</evidence>
<reference evidence="1 2" key="1">
    <citation type="submission" date="2023-05" db="EMBL/GenBank/DDBJ databases">
        <title>Gordonibacter KGMB12511T sp. nov., isolated from faeces of healthy Korean.</title>
        <authorList>
            <person name="Kim H.S."/>
            <person name="Kim J.-S."/>
            <person name="Suh M.K."/>
            <person name="Eom M.K."/>
            <person name="Do H.E."/>
            <person name="Lee J.-S."/>
        </authorList>
    </citation>
    <scope>NUCLEOTIDE SEQUENCE [LARGE SCALE GENOMIC DNA]</scope>
    <source>
        <strain evidence="1 2">KGMB12511</strain>
    </source>
</reference>
<dbReference type="EMBL" id="JASJEU010000013">
    <property type="protein sequence ID" value="MDJ1650513.1"/>
    <property type="molecule type" value="Genomic_DNA"/>
</dbReference>
<gene>
    <name evidence="1" type="ORF">QNJ86_06850</name>
</gene>
<sequence>MTWGVDAATAFARLYHRWFDDAAELIAENAREARTLKGSFVADVLTLWDMDARAWLPGAPTILRLETCDLAVFTMRAPHLALFFGSIDTDSPAAAFGPSLRWESFRPCSYAIGRTVSDLVFTMDENSLLTGIEAVLDDGGRLALGNPATWELPCAG</sequence>
<protein>
    <submittedName>
        <fullName evidence="1">Uncharacterized protein</fullName>
    </submittedName>
</protein>
<accession>A0ABT7DLW5</accession>
<comment type="caution">
    <text evidence="1">The sequence shown here is derived from an EMBL/GenBank/DDBJ whole genome shotgun (WGS) entry which is preliminary data.</text>
</comment>
<keyword evidence="2" id="KW-1185">Reference proteome</keyword>
<name>A0ABT7DLW5_9ACTN</name>